<dbReference type="PANTHER" id="PTHR33938:SF2">
    <property type="entry name" value="CARBOXYLIC ESTER HYDROLASE"/>
    <property type="match status" value="1"/>
</dbReference>
<dbReference type="InterPro" id="IPR011118">
    <property type="entry name" value="Tannase/feruloyl_esterase"/>
</dbReference>
<dbReference type="EC" id="3.1.1.-" evidence="8"/>
<evidence type="ECO:0000313" key="9">
    <source>
        <dbReference type="EMBL" id="CAK7224195.1"/>
    </source>
</evidence>
<accession>A0ABP0BZ07</accession>
<protein>
    <recommendedName>
        <fullName evidence="8">Carboxylic ester hydrolase</fullName>
        <ecNumber evidence="8">3.1.1.-</ecNumber>
    </recommendedName>
</protein>
<evidence type="ECO:0000256" key="2">
    <source>
        <dbReference type="ARBA" id="ARBA00022487"/>
    </source>
</evidence>
<comment type="caution">
    <text evidence="9">The sequence shown here is derived from an EMBL/GenBank/DDBJ whole genome shotgun (WGS) entry which is preliminary data.</text>
</comment>
<keyword evidence="3" id="KW-0479">Metal-binding</keyword>
<feature type="signal peptide" evidence="8">
    <location>
        <begin position="1"/>
        <end position="22"/>
    </location>
</feature>
<evidence type="ECO:0000256" key="7">
    <source>
        <dbReference type="ARBA" id="ARBA00023157"/>
    </source>
</evidence>
<proteinExistence type="inferred from homology"/>
<evidence type="ECO:0000256" key="3">
    <source>
        <dbReference type="ARBA" id="ARBA00022723"/>
    </source>
</evidence>
<comment type="similarity">
    <text evidence="1 8">Belongs to the tannase family.</text>
</comment>
<gene>
    <name evidence="9" type="ORF">SEUCBS140593_005488</name>
</gene>
<dbReference type="Proteomes" id="UP001642482">
    <property type="component" value="Unassembled WGS sequence"/>
</dbReference>
<sequence>MHLFTIFSRLSAVLALAGTAQAASIPRQNENEHTHVDEAEHKHDGRSIWNCNAYFFNHVLPQNAKLEKVQIVAAGGTFGEGTSNIPYAVQPTNLPPLCAIIVNVTSSPSSSYRFGLLLPNFWNSRFLAVGNGGFAGGINWLSAGSHTHYGFAVVSTDTGHNSSVIDATWALNQPEKQADWGWRSLHGSVTLGKELTAAYYGSNVRYSYYSGCSTGGRQGMKEVQISPGSFDGALIGSSAWDTNNLNTYVTQLGIYNLPYGAPNYINATRFPVIGAEVVAQCDGADGVLDGIVSAPEKCNFDFSKLQCGSPSVVLNSSACFTAAQIQTMKNIYSDWRDNTTGEFLYSGLLMGSEDMWLAGTLLGYPQPSPFGIGFAQDFVYNDPTWQWQTFNDSIVATAQKVNPGQATADSYDLSAFRRRGGKLLMYHGLADGLVPTKGSELYYNRTQAKMGNNLGDFYRMFMIPGMQHCYNTAVDAPWYINGEFQADLLGTGYWSVPGFADAKHDALLALMEWTERGEAPTEIIATTWNTPTNPLSGVLRQRPLCPYPQTAKWNSKFDINLASSWYCSN</sequence>
<dbReference type="EMBL" id="CAWUHD010000054">
    <property type="protein sequence ID" value="CAK7224195.1"/>
    <property type="molecule type" value="Genomic_DNA"/>
</dbReference>
<evidence type="ECO:0000256" key="8">
    <source>
        <dbReference type="RuleBase" id="RU361238"/>
    </source>
</evidence>
<keyword evidence="10" id="KW-1185">Reference proteome</keyword>
<dbReference type="InterPro" id="IPR029058">
    <property type="entry name" value="AB_hydrolase_fold"/>
</dbReference>
<reference evidence="9 10" key="1">
    <citation type="submission" date="2024-01" db="EMBL/GenBank/DDBJ databases">
        <authorList>
            <person name="Allen C."/>
            <person name="Tagirdzhanova G."/>
        </authorList>
    </citation>
    <scope>NUCLEOTIDE SEQUENCE [LARGE SCALE GENOMIC DNA]</scope>
</reference>
<keyword evidence="2" id="KW-0719">Serine esterase</keyword>
<evidence type="ECO:0000313" key="10">
    <source>
        <dbReference type="Proteomes" id="UP001642482"/>
    </source>
</evidence>
<keyword evidence="6" id="KW-0106">Calcium</keyword>
<dbReference type="PANTHER" id="PTHR33938">
    <property type="entry name" value="FERULOYL ESTERASE B-RELATED"/>
    <property type="match status" value="1"/>
</dbReference>
<keyword evidence="4 8" id="KW-0732">Signal</keyword>
<name>A0ABP0BZ07_9PEZI</name>
<feature type="chain" id="PRO_5044988546" description="Carboxylic ester hydrolase" evidence="8">
    <location>
        <begin position="23"/>
        <end position="569"/>
    </location>
</feature>
<evidence type="ECO:0000256" key="4">
    <source>
        <dbReference type="ARBA" id="ARBA00022729"/>
    </source>
</evidence>
<keyword evidence="7" id="KW-1015">Disulfide bond</keyword>
<dbReference type="Pfam" id="PF07519">
    <property type="entry name" value="Tannase"/>
    <property type="match status" value="1"/>
</dbReference>
<evidence type="ECO:0000256" key="1">
    <source>
        <dbReference type="ARBA" id="ARBA00006249"/>
    </source>
</evidence>
<evidence type="ECO:0000256" key="5">
    <source>
        <dbReference type="ARBA" id="ARBA00022801"/>
    </source>
</evidence>
<dbReference type="SUPFAM" id="SSF53474">
    <property type="entry name" value="alpha/beta-Hydrolases"/>
    <property type="match status" value="2"/>
</dbReference>
<keyword evidence="5 8" id="KW-0378">Hydrolase</keyword>
<evidence type="ECO:0000256" key="6">
    <source>
        <dbReference type="ARBA" id="ARBA00022837"/>
    </source>
</evidence>
<organism evidence="9 10">
    <name type="scientific">Sporothrix eucalyptigena</name>
    <dbReference type="NCBI Taxonomy" id="1812306"/>
    <lineage>
        <taxon>Eukaryota</taxon>
        <taxon>Fungi</taxon>
        <taxon>Dikarya</taxon>
        <taxon>Ascomycota</taxon>
        <taxon>Pezizomycotina</taxon>
        <taxon>Sordariomycetes</taxon>
        <taxon>Sordariomycetidae</taxon>
        <taxon>Ophiostomatales</taxon>
        <taxon>Ophiostomataceae</taxon>
        <taxon>Sporothrix</taxon>
    </lineage>
</organism>